<feature type="compositionally biased region" description="Basic and acidic residues" evidence="1">
    <location>
        <begin position="166"/>
        <end position="178"/>
    </location>
</feature>
<reference evidence="2 3" key="1">
    <citation type="submission" date="2018-04" db="EMBL/GenBank/DDBJ databases">
        <authorList>
            <person name="Vogel A."/>
        </authorList>
    </citation>
    <scope>NUCLEOTIDE SEQUENCE [LARGE SCALE GENOMIC DNA]</scope>
</reference>
<name>A0A484MJX0_9ASTE</name>
<dbReference type="Proteomes" id="UP000595140">
    <property type="component" value="Unassembled WGS sequence"/>
</dbReference>
<feature type="compositionally biased region" description="Basic and acidic residues" evidence="1">
    <location>
        <begin position="13"/>
        <end position="22"/>
    </location>
</feature>
<evidence type="ECO:0000313" key="3">
    <source>
        <dbReference type="Proteomes" id="UP000595140"/>
    </source>
</evidence>
<feature type="region of interest" description="Disordered" evidence="1">
    <location>
        <begin position="47"/>
        <end position="216"/>
    </location>
</feature>
<protein>
    <submittedName>
        <fullName evidence="2">Uncharacterized protein</fullName>
    </submittedName>
</protein>
<evidence type="ECO:0000313" key="2">
    <source>
        <dbReference type="EMBL" id="VFQ89095.1"/>
    </source>
</evidence>
<feature type="compositionally biased region" description="Basic and acidic residues" evidence="1">
    <location>
        <begin position="136"/>
        <end position="151"/>
    </location>
</feature>
<accession>A0A484MJX0</accession>
<feature type="region of interest" description="Disordered" evidence="1">
    <location>
        <begin position="1"/>
        <end position="24"/>
    </location>
</feature>
<dbReference type="AlphaFoldDB" id="A0A484MJX0"/>
<feature type="compositionally biased region" description="Polar residues" evidence="1">
    <location>
        <begin position="193"/>
        <end position="203"/>
    </location>
</feature>
<dbReference type="EMBL" id="OOIL02003703">
    <property type="protein sequence ID" value="VFQ89095.1"/>
    <property type="molecule type" value="Genomic_DNA"/>
</dbReference>
<proteinExistence type="predicted"/>
<sequence length="307" mass="34271">MSKEASMKIIFSKKNEEEEKKGYSPLPDFGDLTMEQWNAVRHALALSPTDINKKLTGEIQDESESSSSPSIDHFEDDEETPMERPMDRSMRNSRPEEGGEADRLPTVDLMDRSAVHGRPSERQKDGLQGDGQTVDLVDRPDIHGRPSERQNDGSLGDDQTVDCDLEDGRSPPRQKVSDPEQLQMVDPVDRSTDGGQPSSSQKVVENLGRGQREKHPNVRLADYVTHVVGPYVGEKCKYPLSSYVTYEKFSEKHKCFLTALDAEVEPKVQKDGDPQQIPSKEKEAKVKIENLKNSIRVSTSQTSCSAG</sequence>
<organism evidence="2 3">
    <name type="scientific">Cuscuta campestris</name>
    <dbReference type="NCBI Taxonomy" id="132261"/>
    <lineage>
        <taxon>Eukaryota</taxon>
        <taxon>Viridiplantae</taxon>
        <taxon>Streptophyta</taxon>
        <taxon>Embryophyta</taxon>
        <taxon>Tracheophyta</taxon>
        <taxon>Spermatophyta</taxon>
        <taxon>Magnoliopsida</taxon>
        <taxon>eudicotyledons</taxon>
        <taxon>Gunneridae</taxon>
        <taxon>Pentapetalae</taxon>
        <taxon>asterids</taxon>
        <taxon>lamiids</taxon>
        <taxon>Solanales</taxon>
        <taxon>Convolvulaceae</taxon>
        <taxon>Cuscuteae</taxon>
        <taxon>Cuscuta</taxon>
        <taxon>Cuscuta subgen. Grammica</taxon>
        <taxon>Cuscuta sect. Cleistogrammica</taxon>
    </lineage>
</organism>
<evidence type="ECO:0000256" key="1">
    <source>
        <dbReference type="SAM" id="MobiDB-lite"/>
    </source>
</evidence>
<gene>
    <name evidence="2" type="ORF">CCAM_LOCUS30871</name>
</gene>
<feature type="compositionally biased region" description="Basic and acidic residues" evidence="1">
    <location>
        <begin position="81"/>
        <end position="127"/>
    </location>
</feature>
<keyword evidence="3" id="KW-1185">Reference proteome</keyword>